<comment type="caution">
    <text evidence="10">The sequence shown here is derived from an EMBL/GenBank/DDBJ whole genome shotgun (WGS) entry which is preliminary data.</text>
</comment>
<dbReference type="InterPro" id="IPR013131">
    <property type="entry name" value="Mannitol_DH_N"/>
</dbReference>
<evidence type="ECO:0000256" key="3">
    <source>
        <dbReference type="ARBA" id="ARBA00016219"/>
    </source>
</evidence>
<protein>
    <recommendedName>
        <fullName evidence="3 7">Mannitol-1-phosphate 5-dehydrogenase</fullName>
        <ecNumber evidence="2 7">1.1.1.17</ecNumber>
    </recommendedName>
</protein>
<dbReference type="PANTHER" id="PTHR30524">
    <property type="entry name" value="MANNITOL-1-PHOSPHATE 5-DEHYDROGENASE"/>
    <property type="match status" value="1"/>
</dbReference>
<dbReference type="NCBIfam" id="NF002652">
    <property type="entry name" value="PRK02318.2-5"/>
    <property type="match status" value="1"/>
</dbReference>
<dbReference type="OrthoDB" id="271711at2"/>
<organism evidence="10 11">
    <name type="scientific">Aerococcus agrisoli</name>
    <dbReference type="NCBI Taxonomy" id="2487350"/>
    <lineage>
        <taxon>Bacteria</taxon>
        <taxon>Bacillati</taxon>
        <taxon>Bacillota</taxon>
        <taxon>Bacilli</taxon>
        <taxon>Lactobacillales</taxon>
        <taxon>Aerococcaceae</taxon>
        <taxon>Aerococcus</taxon>
    </lineage>
</organism>
<dbReference type="Pfam" id="PF01232">
    <property type="entry name" value="Mannitol_dh"/>
    <property type="match status" value="1"/>
</dbReference>
<feature type="domain" description="Mannitol dehydrogenase C-terminal" evidence="9">
    <location>
        <begin position="204"/>
        <end position="378"/>
    </location>
</feature>
<dbReference type="InterPro" id="IPR013328">
    <property type="entry name" value="6PGD_dom2"/>
</dbReference>
<evidence type="ECO:0000256" key="1">
    <source>
        <dbReference type="ARBA" id="ARBA00006541"/>
    </source>
</evidence>
<accession>A0A3N4GGD1</accession>
<dbReference type="EMBL" id="RKMG01000015">
    <property type="protein sequence ID" value="RPA60457.1"/>
    <property type="molecule type" value="Genomic_DNA"/>
</dbReference>
<evidence type="ECO:0000259" key="9">
    <source>
        <dbReference type="Pfam" id="PF08125"/>
    </source>
</evidence>
<evidence type="ECO:0000313" key="10">
    <source>
        <dbReference type="EMBL" id="RPA60457.1"/>
    </source>
</evidence>
<dbReference type="InterPro" id="IPR008927">
    <property type="entry name" value="6-PGluconate_DH-like_C_sf"/>
</dbReference>
<name>A0A3N4GGD1_9LACT</name>
<dbReference type="NCBIfam" id="NF002647">
    <property type="entry name" value="PRK02318.1-3"/>
    <property type="match status" value="1"/>
</dbReference>
<dbReference type="HAMAP" id="MF_00196">
    <property type="entry name" value="Mannitol_dehydrog"/>
    <property type="match status" value="1"/>
</dbReference>
<keyword evidence="4 7" id="KW-0560">Oxidoreductase</keyword>
<evidence type="ECO:0000256" key="5">
    <source>
        <dbReference type="ARBA" id="ARBA00023027"/>
    </source>
</evidence>
<gene>
    <name evidence="7" type="primary">mtlD</name>
    <name evidence="10" type="ORF">EF384_05560</name>
</gene>
<dbReference type="SUPFAM" id="SSF48179">
    <property type="entry name" value="6-phosphogluconate dehydrogenase C-terminal domain-like"/>
    <property type="match status" value="1"/>
</dbReference>
<dbReference type="GO" id="GO:0005829">
    <property type="term" value="C:cytosol"/>
    <property type="evidence" value="ECO:0007669"/>
    <property type="project" value="TreeGrafter"/>
</dbReference>
<dbReference type="InterPro" id="IPR023027">
    <property type="entry name" value="Mannitol_DH_CS"/>
</dbReference>
<evidence type="ECO:0000256" key="6">
    <source>
        <dbReference type="ARBA" id="ARBA00048615"/>
    </source>
</evidence>
<dbReference type="AlphaFoldDB" id="A0A3N4GGD1"/>
<dbReference type="GO" id="GO:0019592">
    <property type="term" value="P:mannitol catabolic process"/>
    <property type="evidence" value="ECO:0007669"/>
    <property type="project" value="TreeGrafter"/>
</dbReference>
<feature type="domain" description="Mannitol dehydrogenase N-terminal" evidence="8">
    <location>
        <begin position="1"/>
        <end position="197"/>
    </location>
</feature>
<proteinExistence type="inferred from homology"/>
<dbReference type="PRINTS" id="PR00084">
    <property type="entry name" value="MTLDHDRGNASE"/>
</dbReference>
<dbReference type="Gene3D" id="1.10.1040.10">
    <property type="entry name" value="N-(1-d-carboxylethyl)-l-norvaline Dehydrogenase, domain 2"/>
    <property type="match status" value="1"/>
</dbReference>
<dbReference type="PROSITE" id="PS00974">
    <property type="entry name" value="MANNITOL_DHGENASE"/>
    <property type="match status" value="1"/>
</dbReference>
<evidence type="ECO:0000259" key="8">
    <source>
        <dbReference type="Pfam" id="PF01232"/>
    </source>
</evidence>
<dbReference type="GO" id="GO:0008926">
    <property type="term" value="F:mannitol-1-phosphate 5-dehydrogenase activity"/>
    <property type="evidence" value="ECO:0007669"/>
    <property type="project" value="UniProtKB-UniRule"/>
</dbReference>
<dbReference type="InterPro" id="IPR000669">
    <property type="entry name" value="Mannitol_DH"/>
</dbReference>
<evidence type="ECO:0000256" key="2">
    <source>
        <dbReference type="ARBA" id="ARBA00012939"/>
    </source>
</evidence>
<reference evidence="10 11" key="1">
    <citation type="submission" date="2018-11" db="EMBL/GenBank/DDBJ databases">
        <title>Aerococcus sp. SJQ22, whole genome shotgun sequence.</title>
        <authorList>
            <person name="Sun L."/>
            <person name="Gao X."/>
            <person name="Chen W."/>
            <person name="Huang K."/>
        </authorList>
    </citation>
    <scope>NUCLEOTIDE SEQUENCE [LARGE SCALE GENOMIC DNA]</scope>
    <source>
        <strain evidence="10 11">SJQ22</strain>
    </source>
</reference>
<keyword evidence="5 7" id="KW-0520">NAD</keyword>
<dbReference type="NCBIfam" id="NF002646">
    <property type="entry name" value="PRK02318.1-2"/>
    <property type="match status" value="1"/>
</dbReference>
<dbReference type="SUPFAM" id="SSF51735">
    <property type="entry name" value="NAD(P)-binding Rossmann-fold domains"/>
    <property type="match status" value="1"/>
</dbReference>
<comment type="similarity">
    <text evidence="1 7">Belongs to the mannitol dehydrogenase family.</text>
</comment>
<sequence length="379" mass="42520">MKAVHFGAGNIGRGFIGEILHKNGFEVAFVDINETIINALNERDTYEIEYADDKHERLEVSGFKGINNGQNPDAVVEAIEHADIVTTAIGPNVLPYIAELIAKGIAKRRENNNERPIDVIACENMIGGTDFLHEKVAAFFSEEDKAYAAEKVGFPNAAVDRIVPIQNHEDPLFVSVEPFSEWVIDQTDVKTTDIRLDGVLYVDDLQPFIERKLFSVNTGHATTAYTGKFYGYETIDEALADEKVLAQLRNVLGETGALLVEKWGFDQDKHQAYIEKIVGRFQNPYISDAITRVARTPIRKLGYDERFIRPIREAKERGLSYTALLETVGFIFNYDDPADDQSVQLKELLNTKPVNEVIKEVTGLEDEALIAEIEQAIQK</sequence>
<feature type="binding site" evidence="7">
    <location>
        <begin position="3"/>
        <end position="14"/>
    </location>
    <ligand>
        <name>NAD(+)</name>
        <dbReference type="ChEBI" id="CHEBI:57540"/>
    </ligand>
</feature>
<comment type="catalytic activity">
    <reaction evidence="6 7">
        <text>D-mannitol 1-phosphate + NAD(+) = beta-D-fructose 6-phosphate + NADH + H(+)</text>
        <dbReference type="Rhea" id="RHEA:19661"/>
        <dbReference type="ChEBI" id="CHEBI:15378"/>
        <dbReference type="ChEBI" id="CHEBI:57540"/>
        <dbReference type="ChEBI" id="CHEBI:57634"/>
        <dbReference type="ChEBI" id="CHEBI:57945"/>
        <dbReference type="ChEBI" id="CHEBI:61381"/>
        <dbReference type="EC" id="1.1.1.17"/>
    </reaction>
</comment>
<dbReference type="InterPro" id="IPR036291">
    <property type="entry name" value="NAD(P)-bd_dom_sf"/>
</dbReference>
<dbReference type="Pfam" id="PF08125">
    <property type="entry name" value="Mannitol_dh_C"/>
    <property type="match status" value="1"/>
</dbReference>
<dbReference type="Proteomes" id="UP000273977">
    <property type="component" value="Unassembled WGS sequence"/>
</dbReference>
<dbReference type="InterPro" id="IPR023028">
    <property type="entry name" value="Mannitol_1_phos_5_DH"/>
</dbReference>
<evidence type="ECO:0000256" key="7">
    <source>
        <dbReference type="HAMAP-Rule" id="MF_00196"/>
    </source>
</evidence>
<dbReference type="Gene3D" id="3.40.50.720">
    <property type="entry name" value="NAD(P)-binding Rossmann-like Domain"/>
    <property type="match status" value="1"/>
</dbReference>
<dbReference type="PANTHER" id="PTHR30524:SF0">
    <property type="entry name" value="ALTRONATE OXIDOREDUCTASE-RELATED"/>
    <property type="match status" value="1"/>
</dbReference>
<dbReference type="EC" id="1.1.1.17" evidence="2 7"/>
<keyword evidence="11" id="KW-1185">Reference proteome</keyword>
<dbReference type="RefSeq" id="WP_123780079.1">
    <property type="nucleotide sequence ID" value="NZ_RKMG01000015.1"/>
</dbReference>
<evidence type="ECO:0000256" key="4">
    <source>
        <dbReference type="ARBA" id="ARBA00023002"/>
    </source>
</evidence>
<dbReference type="InterPro" id="IPR013118">
    <property type="entry name" value="Mannitol_DH_C"/>
</dbReference>
<evidence type="ECO:0000313" key="11">
    <source>
        <dbReference type="Proteomes" id="UP000273977"/>
    </source>
</evidence>